<dbReference type="CDD" id="cd00157">
    <property type="entry name" value="Rho"/>
    <property type="match status" value="1"/>
</dbReference>
<keyword evidence="5" id="KW-0547">Nucleotide-binding</keyword>
<dbReference type="SMART" id="SM00173">
    <property type="entry name" value="RAS"/>
    <property type="match status" value="1"/>
</dbReference>
<dbReference type="PROSITE" id="PS51421">
    <property type="entry name" value="RAS"/>
    <property type="match status" value="1"/>
</dbReference>
<evidence type="ECO:0000256" key="6">
    <source>
        <dbReference type="ARBA" id="ARBA00023134"/>
    </source>
</evidence>
<evidence type="ECO:0008006" key="13">
    <source>
        <dbReference type="Google" id="ProtNLM"/>
    </source>
</evidence>
<keyword evidence="12" id="KW-1185">Reference proteome</keyword>
<dbReference type="GO" id="GO:0022412">
    <property type="term" value="P:cellular process involved in reproduction in multicellular organism"/>
    <property type="evidence" value="ECO:0007669"/>
    <property type="project" value="UniProtKB-ARBA"/>
</dbReference>
<dbReference type="InterPro" id="IPR003578">
    <property type="entry name" value="Small_GTPase_Rho"/>
</dbReference>
<dbReference type="SUPFAM" id="SSF52540">
    <property type="entry name" value="P-loop containing nucleoside triphosphate hydrolases"/>
    <property type="match status" value="1"/>
</dbReference>
<dbReference type="Gene3D" id="3.40.50.300">
    <property type="entry name" value="P-loop containing nucleotide triphosphate hydrolases"/>
    <property type="match status" value="1"/>
</dbReference>
<dbReference type="GO" id="GO:0001667">
    <property type="term" value="P:ameboidal-type cell migration"/>
    <property type="evidence" value="ECO:0007669"/>
    <property type="project" value="UniProtKB-ARBA"/>
</dbReference>
<dbReference type="AlphaFoldDB" id="A0AAG5CWD9"/>
<protein>
    <recommendedName>
        <fullName evidence="13">Ras-like GTP-binding protein RhoL</fullName>
    </recommendedName>
</protein>
<organism evidence="11 12">
    <name type="scientific">Anopheles atroparvus</name>
    <name type="common">European mosquito</name>
    <dbReference type="NCBI Taxonomy" id="41427"/>
    <lineage>
        <taxon>Eukaryota</taxon>
        <taxon>Metazoa</taxon>
        <taxon>Ecdysozoa</taxon>
        <taxon>Arthropoda</taxon>
        <taxon>Hexapoda</taxon>
        <taxon>Insecta</taxon>
        <taxon>Pterygota</taxon>
        <taxon>Neoptera</taxon>
        <taxon>Endopterygota</taxon>
        <taxon>Diptera</taxon>
        <taxon>Nematocera</taxon>
        <taxon>Culicoidea</taxon>
        <taxon>Culicidae</taxon>
        <taxon>Anophelinae</taxon>
        <taxon>Anopheles</taxon>
    </lineage>
</organism>
<accession>A0AAG5CWD9</accession>
<dbReference type="PROSITE" id="PS51419">
    <property type="entry name" value="RAB"/>
    <property type="match status" value="1"/>
</dbReference>
<proteinExistence type="inferred from homology"/>
<dbReference type="PRINTS" id="PR00449">
    <property type="entry name" value="RASTRNSFRMNG"/>
</dbReference>
<name>A0AAG5CWD9_ANOAO</name>
<reference evidence="11" key="1">
    <citation type="submission" date="2024-04" db="UniProtKB">
        <authorList>
            <consortium name="EnsemblMetazoa"/>
        </authorList>
    </citation>
    <scope>IDENTIFICATION</scope>
    <source>
        <strain evidence="11">EBRO</strain>
    </source>
</reference>
<comment type="similarity">
    <text evidence="2">Belongs to the small GTPase superfamily. Rho family.</text>
</comment>
<keyword evidence="4" id="KW-0488">Methylation</keyword>
<dbReference type="GO" id="GO:0005886">
    <property type="term" value="C:plasma membrane"/>
    <property type="evidence" value="ECO:0007669"/>
    <property type="project" value="UniProtKB-SubCell"/>
</dbReference>
<keyword evidence="7" id="KW-0472">Membrane</keyword>
<evidence type="ECO:0000256" key="4">
    <source>
        <dbReference type="ARBA" id="ARBA00022481"/>
    </source>
</evidence>
<dbReference type="GO" id="GO:0003006">
    <property type="term" value="P:developmental process involved in reproduction"/>
    <property type="evidence" value="ECO:0007669"/>
    <property type="project" value="UniProtKB-ARBA"/>
</dbReference>
<keyword evidence="6" id="KW-0342">GTP-binding</keyword>
<dbReference type="GO" id="GO:0035006">
    <property type="term" value="P:melanization defense response"/>
    <property type="evidence" value="ECO:0007669"/>
    <property type="project" value="UniProtKB-ARBA"/>
</dbReference>
<evidence type="ECO:0000256" key="7">
    <source>
        <dbReference type="ARBA" id="ARBA00023136"/>
    </source>
</evidence>
<dbReference type="PROSITE" id="PS51420">
    <property type="entry name" value="RHO"/>
    <property type="match status" value="1"/>
</dbReference>
<evidence type="ECO:0000313" key="12">
    <source>
        <dbReference type="Proteomes" id="UP000075880"/>
    </source>
</evidence>
<comment type="subcellular location">
    <subcellularLocation>
        <location evidence="1">Cell membrane</location>
        <topology evidence="1">Lipid-anchor</topology>
        <orientation evidence="1">Cytoplasmic side</orientation>
    </subcellularLocation>
</comment>
<keyword evidence="3" id="KW-1003">Cell membrane</keyword>
<dbReference type="InterPro" id="IPR001806">
    <property type="entry name" value="Small_GTPase"/>
</dbReference>
<dbReference type="InterPro" id="IPR005225">
    <property type="entry name" value="Small_GTP-bd"/>
</dbReference>
<feature type="region of interest" description="Disordered" evidence="10">
    <location>
        <begin position="1"/>
        <end position="42"/>
    </location>
</feature>
<sequence length="221" mass="24671">MVIRNPQIPRGRSQNHCEEPLSEDMTNTSHSNGGTGGGGGMRPLKITTVGDGMVGKTCMLITYTRNEFPTEYVPTVFDNHACTIVIDGTDYSLTLWDTAGQEDYERLRPLSYPNTACFLICYSISSRTSYDNVLSKWWPEVRSHMPNAPIVLVGTKSDLRVPGSEKFVTTAEGKKMKHKIKAYALVECSAKRKENLHEVFEEAVRAAEKRPHVGQRSCTIL</sequence>
<dbReference type="SMART" id="SM00175">
    <property type="entry name" value="RAB"/>
    <property type="match status" value="1"/>
</dbReference>
<dbReference type="Proteomes" id="UP000075880">
    <property type="component" value="Unassembled WGS sequence"/>
</dbReference>
<evidence type="ECO:0000256" key="1">
    <source>
        <dbReference type="ARBA" id="ARBA00004342"/>
    </source>
</evidence>
<evidence type="ECO:0000256" key="8">
    <source>
        <dbReference type="ARBA" id="ARBA00023288"/>
    </source>
</evidence>
<dbReference type="SMART" id="SM00174">
    <property type="entry name" value="RHO"/>
    <property type="match status" value="1"/>
</dbReference>
<dbReference type="Pfam" id="PF00071">
    <property type="entry name" value="Ras"/>
    <property type="match status" value="1"/>
</dbReference>
<keyword evidence="8" id="KW-0449">Lipoprotein</keyword>
<evidence type="ECO:0000313" key="11">
    <source>
        <dbReference type="EnsemblMetazoa" id="ENSAATROPP002833"/>
    </source>
</evidence>
<dbReference type="PANTHER" id="PTHR24072">
    <property type="entry name" value="RHO FAMILY GTPASE"/>
    <property type="match status" value="1"/>
</dbReference>
<dbReference type="GO" id="GO:0003924">
    <property type="term" value="F:GTPase activity"/>
    <property type="evidence" value="ECO:0007669"/>
    <property type="project" value="InterPro"/>
</dbReference>
<dbReference type="GO" id="GO:0005525">
    <property type="term" value="F:GTP binding"/>
    <property type="evidence" value="ECO:0007669"/>
    <property type="project" value="UniProtKB-KW"/>
</dbReference>
<dbReference type="FunFam" id="3.40.50.300:FF:000983">
    <property type="entry name" value="Rho family GTPase"/>
    <property type="match status" value="1"/>
</dbReference>
<evidence type="ECO:0000256" key="3">
    <source>
        <dbReference type="ARBA" id="ARBA00022475"/>
    </source>
</evidence>
<evidence type="ECO:0000256" key="5">
    <source>
        <dbReference type="ARBA" id="ARBA00022741"/>
    </source>
</evidence>
<dbReference type="GO" id="GO:0035099">
    <property type="term" value="P:hemocyte migration"/>
    <property type="evidence" value="ECO:0007669"/>
    <property type="project" value="UniProtKB-ARBA"/>
</dbReference>
<evidence type="ECO:0000256" key="2">
    <source>
        <dbReference type="ARBA" id="ARBA00010142"/>
    </source>
</evidence>
<dbReference type="EnsemblMetazoa" id="ENSAATROPT002954">
    <property type="protein sequence ID" value="ENSAATROPP002833"/>
    <property type="gene ID" value="ENSAATROPG002338"/>
</dbReference>
<keyword evidence="9" id="KW-0636">Prenylation</keyword>
<evidence type="ECO:0000256" key="9">
    <source>
        <dbReference type="ARBA" id="ARBA00023289"/>
    </source>
</evidence>
<evidence type="ECO:0000256" key="10">
    <source>
        <dbReference type="SAM" id="MobiDB-lite"/>
    </source>
</evidence>
<dbReference type="GO" id="GO:0007264">
    <property type="term" value="P:small GTPase-mediated signal transduction"/>
    <property type="evidence" value="ECO:0007669"/>
    <property type="project" value="InterPro"/>
</dbReference>
<dbReference type="NCBIfam" id="TIGR00231">
    <property type="entry name" value="small_GTP"/>
    <property type="match status" value="1"/>
</dbReference>
<dbReference type="InterPro" id="IPR027417">
    <property type="entry name" value="P-loop_NTPase"/>
</dbReference>